<evidence type="ECO:0000256" key="1">
    <source>
        <dbReference type="SAM" id="SignalP"/>
    </source>
</evidence>
<reference evidence="3 4" key="1">
    <citation type="journal article" date="2012" name="PLoS Pathog.">
        <title>Diverse lifestyles and strategies of plant pathogenesis encoded in the genomes of eighteen Dothideomycetes fungi.</title>
        <authorList>
            <person name="Ohm R.A."/>
            <person name="Feau N."/>
            <person name="Henrissat B."/>
            <person name="Schoch C.L."/>
            <person name="Horwitz B.A."/>
            <person name="Barry K.W."/>
            <person name="Condon B.J."/>
            <person name="Copeland A.C."/>
            <person name="Dhillon B."/>
            <person name="Glaser F."/>
            <person name="Hesse C.N."/>
            <person name="Kosti I."/>
            <person name="LaButti K."/>
            <person name="Lindquist E.A."/>
            <person name="Lucas S."/>
            <person name="Salamov A.A."/>
            <person name="Bradshaw R.E."/>
            <person name="Ciuffetti L."/>
            <person name="Hamelin R.C."/>
            <person name="Kema G.H.J."/>
            <person name="Lawrence C."/>
            <person name="Scott J.A."/>
            <person name="Spatafora J.W."/>
            <person name="Turgeon B.G."/>
            <person name="de Wit P.J.G.M."/>
            <person name="Zhong S."/>
            <person name="Goodwin S.B."/>
            <person name="Grigoriev I.V."/>
        </authorList>
    </citation>
    <scope>NUCLEOTIDE SEQUENCE [LARGE SCALE GENOMIC DNA]</scope>
    <source>
        <strain evidence="3 4">SO2202</strain>
    </source>
</reference>
<dbReference type="AlphaFoldDB" id="M3CIU3"/>
<feature type="domain" description="Copper acquisition factor BIM1-like" evidence="2">
    <location>
        <begin position="31"/>
        <end position="176"/>
    </location>
</feature>
<dbReference type="EMBL" id="KB456263">
    <property type="protein sequence ID" value="EMF13728.1"/>
    <property type="molecule type" value="Genomic_DNA"/>
</dbReference>
<protein>
    <recommendedName>
        <fullName evidence="2">Copper acquisition factor BIM1-like domain-containing protein</fullName>
    </recommendedName>
</protein>
<feature type="chain" id="PRO_5004032485" description="Copper acquisition factor BIM1-like domain-containing protein" evidence="1">
    <location>
        <begin position="32"/>
        <end position="190"/>
    </location>
</feature>
<name>M3CIU3_SPHMS</name>
<proteinExistence type="predicted"/>
<dbReference type="HOGENOM" id="CLU_1481871_0_0_1"/>
<dbReference type="GeneID" id="27898420"/>
<evidence type="ECO:0000313" key="4">
    <source>
        <dbReference type="Proteomes" id="UP000016931"/>
    </source>
</evidence>
<dbReference type="OrthoDB" id="4791183at2759"/>
<sequence length="190" mass="21397">MLHSTSATVSPITGLLLAFSIHINLISAAHAGFHVQYPWATRGPNPKIRPEIDQYNPFCGEILNSPTEFSHNFRTFLSFSGHPGDLITALYTRQRVPKQRKDFPHIILQEIPIQPSGQLCVNVTLQPFEPHIGDMGVMYFEARDPRTGVVVEYHCTDVKLVDERDALPEDHPAMCAAQNETLIPMPDEWL</sequence>
<gene>
    <name evidence="3" type="ORF">SEPMUDRAFT_116748</name>
</gene>
<dbReference type="Proteomes" id="UP000016931">
    <property type="component" value="Unassembled WGS sequence"/>
</dbReference>
<feature type="signal peptide" evidence="1">
    <location>
        <begin position="1"/>
        <end position="31"/>
    </location>
</feature>
<dbReference type="OMA" id="QFPWMTR"/>
<keyword evidence="4" id="KW-1185">Reference proteome</keyword>
<keyword evidence="1" id="KW-0732">Signal</keyword>
<organism evidence="3 4">
    <name type="scientific">Sphaerulina musiva (strain SO2202)</name>
    <name type="common">Poplar stem canker fungus</name>
    <name type="synonym">Septoria musiva</name>
    <dbReference type="NCBI Taxonomy" id="692275"/>
    <lineage>
        <taxon>Eukaryota</taxon>
        <taxon>Fungi</taxon>
        <taxon>Dikarya</taxon>
        <taxon>Ascomycota</taxon>
        <taxon>Pezizomycotina</taxon>
        <taxon>Dothideomycetes</taxon>
        <taxon>Dothideomycetidae</taxon>
        <taxon>Mycosphaerellales</taxon>
        <taxon>Mycosphaerellaceae</taxon>
        <taxon>Sphaerulina</taxon>
    </lineage>
</organism>
<dbReference type="Pfam" id="PF20238">
    <property type="entry name" value="BIM1-like_dom"/>
    <property type="match status" value="1"/>
</dbReference>
<dbReference type="RefSeq" id="XP_016761849.1">
    <property type="nucleotide sequence ID" value="XM_016901283.1"/>
</dbReference>
<evidence type="ECO:0000313" key="3">
    <source>
        <dbReference type="EMBL" id="EMF13728.1"/>
    </source>
</evidence>
<dbReference type="InterPro" id="IPR046530">
    <property type="entry name" value="BIM1-like_dom"/>
</dbReference>
<dbReference type="eggNOG" id="ENOG502SJSK">
    <property type="taxonomic scope" value="Eukaryota"/>
</dbReference>
<accession>M3CIU3</accession>
<evidence type="ECO:0000259" key="2">
    <source>
        <dbReference type="Pfam" id="PF20238"/>
    </source>
</evidence>